<name>A0AB34L1P6_9PEZI</name>
<dbReference type="RefSeq" id="XP_069232384.1">
    <property type="nucleotide sequence ID" value="XM_069370929.1"/>
</dbReference>
<organism evidence="2 3">
    <name type="scientific">Cladosporium halotolerans</name>
    <dbReference type="NCBI Taxonomy" id="1052096"/>
    <lineage>
        <taxon>Eukaryota</taxon>
        <taxon>Fungi</taxon>
        <taxon>Dikarya</taxon>
        <taxon>Ascomycota</taxon>
        <taxon>Pezizomycotina</taxon>
        <taxon>Dothideomycetes</taxon>
        <taxon>Dothideomycetidae</taxon>
        <taxon>Cladosporiales</taxon>
        <taxon>Cladosporiaceae</taxon>
        <taxon>Cladosporium</taxon>
    </lineage>
</organism>
<evidence type="ECO:0000313" key="3">
    <source>
        <dbReference type="Proteomes" id="UP000803884"/>
    </source>
</evidence>
<dbReference type="EMBL" id="JAAQHG020000005">
    <property type="protein sequence ID" value="KAL1589279.1"/>
    <property type="molecule type" value="Genomic_DNA"/>
</dbReference>
<gene>
    <name evidence="2" type="ORF">WHR41_02323</name>
</gene>
<keyword evidence="1" id="KW-0472">Membrane</keyword>
<dbReference type="AlphaFoldDB" id="A0AB34L1P6"/>
<feature type="transmembrane region" description="Helical" evidence="1">
    <location>
        <begin position="12"/>
        <end position="38"/>
    </location>
</feature>
<evidence type="ECO:0008006" key="4">
    <source>
        <dbReference type="Google" id="ProtNLM"/>
    </source>
</evidence>
<evidence type="ECO:0000313" key="2">
    <source>
        <dbReference type="EMBL" id="KAL1589279.1"/>
    </source>
</evidence>
<reference evidence="2 3" key="1">
    <citation type="journal article" date="2020" name="Microbiol. Resour. Announc.">
        <title>Draft Genome Sequence of a Cladosporium Species Isolated from the Mesophotic Ascidian Didemnum maculosum.</title>
        <authorList>
            <person name="Gioti A."/>
            <person name="Siaperas R."/>
            <person name="Nikolaivits E."/>
            <person name="Le Goff G."/>
            <person name="Ouazzani J."/>
            <person name="Kotoulas G."/>
            <person name="Topakas E."/>
        </authorList>
    </citation>
    <scope>NUCLEOTIDE SEQUENCE [LARGE SCALE GENOMIC DNA]</scope>
    <source>
        <strain evidence="2 3">TM138-S3</strain>
    </source>
</reference>
<dbReference type="Proteomes" id="UP000803884">
    <property type="component" value="Unassembled WGS sequence"/>
</dbReference>
<evidence type="ECO:0000256" key="1">
    <source>
        <dbReference type="SAM" id="Phobius"/>
    </source>
</evidence>
<keyword evidence="1" id="KW-1133">Transmembrane helix</keyword>
<feature type="transmembrane region" description="Helical" evidence="1">
    <location>
        <begin position="104"/>
        <end position="126"/>
    </location>
</feature>
<keyword evidence="3" id="KW-1185">Reference proteome</keyword>
<keyword evidence="1" id="KW-0812">Transmembrane</keyword>
<sequence length="184" mass="20043">MPPLNPRSGHFGLILPVCSSAATLGLSLFQFPLFMSFMQPRKNDTTKTTTKISGTPLSQFWASFLAPGAGLIAGLNLVSASAGLLSARWLREHETLETVEISRWYFYGAALALGHLAFVPAVAGLIKSIVGNSKGEVRTEAKAQESNEAAMRSWFLWHSLRTVVVDIPALWCFAEGMALSFWVI</sequence>
<protein>
    <recommendedName>
        <fullName evidence="4">DUF1772-domain-containing protein</fullName>
    </recommendedName>
</protein>
<comment type="caution">
    <text evidence="2">The sequence shown here is derived from an EMBL/GenBank/DDBJ whole genome shotgun (WGS) entry which is preliminary data.</text>
</comment>
<dbReference type="GeneID" id="96003767"/>
<proteinExistence type="predicted"/>
<accession>A0AB34L1P6</accession>
<feature type="transmembrane region" description="Helical" evidence="1">
    <location>
        <begin position="59"/>
        <end position="84"/>
    </location>
</feature>